<accession>A0A194QUD6</accession>
<protein>
    <submittedName>
        <fullName evidence="1">Uncharacterized protein</fullName>
    </submittedName>
</protein>
<organism evidence="1 2">
    <name type="scientific">Papilio machaon</name>
    <name type="common">Old World swallowtail butterfly</name>
    <dbReference type="NCBI Taxonomy" id="76193"/>
    <lineage>
        <taxon>Eukaryota</taxon>
        <taxon>Metazoa</taxon>
        <taxon>Ecdysozoa</taxon>
        <taxon>Arthropoda</taxon>
        <taxon>Hexapoda</taxon>
        <taxon>Insecta</taxon>
        <taxon>Pterygota</taxon>
        <taxon>Neoptera</taxon>
        <taxon>Endopterygota</taxon>
        <taxon>Lepidoptera</taxon>
        <taxon>Glossata</taxon>
        <taxon>Ditrysia</taxon>
        <taxon>Papilionoidea</taxon>
        <taxon>Papilionidae</taxon>
        <taxon>Papilioninae</taxon>
        <taxon>Papilio</taxon>
    </lineage>
</organism>
<reference evidence="1 2" key="1">
    <citation type="journal article" date="2015" name="Nat. Commun.">
        <title>Outbred genome sequencing and CRISPR/Cas9 gene editing in butterflies.</title>
        <authorList>
            <person name="Li X."/>
            <person name="Fan D."/>
            <person name="Zhang W."/>
            <person name="Liu G."/>
            <person name="Zhang L."/>
            <person name="Zhao L."/>
            <person name="Fang X."/>
            <person name="Chen L."/>
            <person name="Dong Y."/>
            <person name="Chen Y."/>
            <person name="Ding Y."/>
            <person name="Zhao R."/>
            <person name="Feng M."/>
            <person name="Zhu Y."/>
            <person name="Feng Y."/>
            <person name="Jiang X."/>
            <person name="Zhu D."/>
            <person name="Xiang H."/>
            <person name="Feng X."/>
            <person name="Li S."/>
            <person name="Wang J."/>
            <person name="Zhang G."/>
            <person name="Kronforst M.R."/>
            <person name="Wang W."/>
        </authorList>
    </citation>
    <scope>NUCLEOTIDE SEQUENCE [LARGE SCALE GENOMIC DNA]</scope>
    <source>
        <strain evidence="1">Ya'a_city_454_Pm</strain>
        <tissue evidence="1">Whole body</tissue>
    </source>
</reference>
<gene>
    <name evidence="1" type="ORF">RR48_07582</name>
</gene>
<dbReference type="KEGG" id="pmac:106719176"/>
<dbReference type="EMBL" id="KQ461190">
    <property type="protein sequence ID" value="KPJ07166.1"/>
    <property type="molecule type" value="Genomic_DNA"/>
</dbReference>
<proteinExistence type="predicted"/>
<keyword evidence="2" id="KW-1185">Reference proteome</keyword>
<dbReference type="Proteomes" id="UP000053240">
    <property type="component" value="Unassembled WGS sequence"/>
</dbReference>
<evidence type="ECO:0000313" key="2">
    <source>
        <dbReference type="Proteomes" id="UP000053240"/>
    </source>
</evidence>
<evidence type="ECO:0000313" key="1">
    <source>
        <dbReference type="EMBL" id="KPJ07166.1"/>
    </source>
</evidence>
<name>A0A194QUD6_PAPMA</name>
<dbReference type="InParanoid" id="A0A194QUD6"/>
<sequence>MGCTSSAPNVIEAHTNSTDRTIHFLEDEGINKNKENELNKENGLSKCDTVNDIHLDRNNFHVLQNDSTTTENIEGDQSKQEDNNQINQYDTNYREQEKITTLKEVVEHVLSNNVLEKHENIEKNSSETNLSQVEVIEHETDTQVEHSIDETSSVTAPEEIKEEIEELASPSQSECSRATRWEALADMAAELPPSLTVDPITGQIYALSK</sequence>
<dbReference type="AlphaFoldDB" id="A0A194QUD6"/>